<proteinExistence type="predicted"/>
<dbReference type="GO" id="GO:0016020">
    <property type="term" value="C:membrane"/>
    <property type="evidence" value="ECO:0007669"/>
    <property type="project" value="InterPro"/>
</dbReference>
<dbReference type="AlphaFoldDB" id="A0A2A4ALG8"/>
<organism evidence="1 2">
    <name type="scientific">Corynebacterium accolens</name>
    <dbReference type="NCBI Taxonomy" id="38284"/>
    <lineage>
        <taxon>Bacteria</taxon>
        <taxon>Bacillati</taxon>
        <taxon>Actinomycetota</taxon>
        <taxon>Actinomycetes</taxon>
        <taxon>Mycobacteriales</taxon>
        <taxon>Corynebacteriaceae</taxon>
        <taxon>Corynebacterium</taxon>
    </lineage>
</organism>
<dbReference type="Proteomes" id="UP000218690">
    <property type="component" value="Unassembled WGS sequence"/>
</dbReference>
<evidence type="ECO:0000313" key="1">
    <source>
        <dbReference type="EMBL" id="PCC83311.1"/>
    </source>
</evidence>
<dbReference type="EMBL" id="NWBP01000013">
    <property type="protein sequence ID" value="PCC83311.1"/>
    <property type="molecule type" value="Genomic_DNA"/>
</dbReference>
<evidence type="ECO:0008006" key="3">
    <source>
        <dbReference type="Google" id="ProtNLM"/>
    </source>
</evidence>
<gene>
    <name evidence="1" type="ORF">COM45_04155</name>
</gene>
<protein>
    <recommendedName>
        <fullName evidence="3">Copper transporter</fullName>
    </recommendedName>
</protein>
<dbReference type="Pfam" id="PF11382">
    <property type="entry name" value="MctB"/>
    <property type="match status" value="1"/>
</dbReference>
<comment type="caution">
    <text evidence="1">The sequence shown here is derived from an EMBL/GenBank/DDBJ whole genome shotgun (WGS) entry which is preliminary data.</text>
</comment>
<sequence length="306" mass="31322">MAGKSLLVAGLGFGTAVGVALGALAIAPNMPSGGAGGDSSLREEFQKKAQNEEVLKAQADSSDSVLDKLAPVVVDGSLAQRPVLVISTGEASEGDVRAIRSLLKSADAEDAGEIKLTDEFYRQEGADKLLSLVTNALPAGAKLDSKKVDAGTHSGQALAAALLMDPKTTEPLASTKDRANLLQALRDAGYIDYEDGTILPAQAVVYVGGKGFPGYYTDQTVNFLEALDAAGGNTVVAARVEQAAEDRVIGKLREAKSAISTVDSIDRTTSRMAAVMAAKEQLDGGKGAYGAASSADAAAPSLPEDL</sequence>
<evidence type="ECO:0000313" key="2">
    <source>
        <dbReference type="Proteomes" id="UP000218690"/>
    </source>
</evidence>
<reference evidence="1 2" key="1">
    <citation type="submission" date="2017-09" db="EMBL/GenBank/DDBJ databases">
        <title>Draft Genome Sequence of Corynebacterium accolens AH4003.</title>
        <authorList>
            <person name="Chen Y."/>
            <person name="Oosthuysen W.F."/>
            <person name="Kelley S."/>
            <person name="Horswill A."/>
        </authorList>
    </citation>
    <scope>NUCLEOTIDE SEQUENCE [LARGE SCALE GENOMIC DNA]</scope>
    <source>
        <strain evidence="1 2">AH4003</strain>
    </source>
</reference>
<dbReference type="GO" id="GO:0055070">
    <property type="term" value="P:copper ion homeostasis"/>
    <property type="evidence" value="ECO:0007669"/>
    <property type="project" value="InterPro"/>
</dbReference>
<accession>A0A2A4ALG8</accession>
<dbReference type="InterPro" id="IPR021522">
    <property type="entry name" value="MctB"/>
</dbReference>
<name>A0A2A4ALG8_9CORY</name>